<proteinExistence type="inferred from homology"/>
<dbReference type="EMBL" id="UASO01000005">
    <property type="protein sequence ID" value="SQC85953.1"/>
    <property type="molecule type" value="Genomic_DNA"/>
</dbReference>
<dbReference type="Proteomes" id="UP000250675">
    <property type="component" value="Unassembled WGS sequence"/>
</dbReference>
<comment type="similarity">
    <text evidence="1">Belongs to the Rpn/YhgA-like nuclease family.</text>
</comment>
<feature type="domain" description="Transposase (putative) YhgA-like" evidence="2">
    <location>
        <begin position="12"/>
        <end position="212"/>
    </location>
</feature>
<protein>
    <submittedName>
        <fullName evidence="3">Putative YhgA-like transposase</fullName>
    </submittedName>
</protein>
<dbReference type="PANTHER" id="PTHR34611">
    <property type="match status" value="1"/>
</dbReference>
<dbReference type="Pfam" id="PF04754">
    <property type="entry name" value="Transposase_31"/>
    <property type="match status" value="1"/>
</dbReference>
<dbReference type="InterPro" id="IPR006842">
    <property type="entry name" value="Transposase_31"/>
</dbReference>
<dbReference type="NCBIfam" id="TIGR01784">
    <property type="entry name" value="T_den_put_tspse"/>
    <property type="match status" value="1"/>
</dbReference>
<name>A0A2X3IPA4_KLEPN</name>
<accession>A0A2X3IPA4</accession>
<sequence>MEHRHGKGDEFPHDAVFKHLLSHRATARDFLDIHLPAPLRALCNLNTLRLESGSFIDDELRASHSDILYSLQTQAGEGYIYLLIEHQSSADRHMAFRLMRYAIAAMQRHLDKGHTQLPLVIPLLFYHGHVSPWPYPMCWLAGFADPDIARRIYGEDFPLIDITSTPDDEIMRHRRVAMLELLQKHIRQRDLMDLHEQLVRLLALGYTSRRQLKTLLHYLLQAGNAADPVAFLRHLAQNVPRRPHKETLMNIAQFLEQRGHQQGLKQGLEQGLQQGIEQGIEQGEQQTAERIARAMLANGLDLSLVAKLTGLAPECLARLQH</sequence>
<organism evidence="3 4">
    <name type="scientific">Klebsiella pneumoniae</name>
    <dbReference type="NCBI Taxonomy" id="573"/>
    <lineage>
        <taxon>Bacteria</taxon>
        <taxon>Pseudomonadati</taxon>
        <taxon>Pseudomonadota</taxon>
        <taxon>Gammaproteobacteria</taxon>
        <taxon>Enterobacterales</taxon>
        <taxon>Enterobacteriaceae</taxon>
        <taxon>Klebsiella/Raoultella group</taxon>
        <taxon>Klebsiella</taxon>
        <taxon>Klebsiella pneumoniae complex</taxon>
    </lineage>
</organism>
<gene>
    <name evidence="3" type="ORF">NCTC9645_04017</name>
</gene>
<evidence type="ECO:0000259" key="2">
    <source>
        <dbReference type="Pfam" id="PF04754"/>
    </source>
</evidence>
<dbReference type="GO" id="GO:0006310">
    <property type="term" value="P:DNA recombination"/>
    <property type="evidence" value="ECO:0007669"/>
    <property type="project" value="TreeGrafter"/>
</dbReference>
<reference evidence="3 4" key="1">
    <citation type="submission" date="2018-06" db="EMBL/GenBank/DDBJ databases">
        <authorList>
            <consortium name="Pathogen Informatics"/>
            <person name="Doyle S."/>
        </authorList>
    </citation>
    <scope>NUCLEOTIDE SEQUENCE [LARGE SCALE GENOMIC DNA]</scope>
    <source>
        <strain evidence="3 4">NCTC9645</strain>
    </source>
</reference>
<evidence type="ECO:0000256" key="1">
    <source>
        <dbReference type="ARBA" id="ARBA00009787"/>
    </source>
</evidence>
<evidence type="ECO:0000313" key="3">
    <source>
        <dbReference type="EMBL" id="SQC85953.1"/>
    </source>
</evidence>
<dbReference type="InterPro" id="IPR051699">
    <property type="entry name" value="Rpn/YhgA-like_nuclease"/>
</dbReference>
<evidence type="ECO:0000313" key="4">
    <source>
        <dbReference type="Proteomes" id="UP000250675"/>
    </source>
</evidence>
<dbReference type="GO" id="GO:1990238">
    <property type="term" value="F:double-stranded DNA endonuclease activity"/>
    <property type="evidence" value="ECO:0007669"/>
    <property type="project" value="TreeGrafter"/>
</dbReference>
<dbReference type="InterPro" id="IPR010106">
    <property type="entry name" value="RpnA"/>
</dbReference>
<dbReference type="PANTHER" id="PTHR34611:SF2">
    <property type="entry name" value="INACTIVE RECOMBINATION-PROMOTING NUCLEASE-LIKE PROTEIN RPNE-RELATED"/>
    <property type="match status" value="1"/>
</dbReference>
<dbReference type="AlphaFoldDB" id="A0A2X3IPA4"/>